<gene>
    <name evidence="1" type="ORF">RM555_22595</name>
</gene>
<reference evidence="1" key="1">
    <citation type="submission" date="2023-09" db="EMBL/GenBank/DDBJ databases">
        <title>30 novel species of actinomycetes from the DSMZ collection.</title>
        <authorList>
            <person name="Nouioui I."/>
        </authorList>
    </citation>
    <scope>NUCLEOTIDE SEQUENCE</scope>
    <source>
        <strain evidence="1">DSM 115977</strain>
    </source>
</reference>
<evidence type="ECO:0000313" key="1">
    <source>
        <dbReference type="EMBL" id="MDT0531784.1"/>
    </source>
</evidence>
<comment type="caution">
    <text evidence="1">The sequence shown here is derived from an EMBL/GenBank/DDBJ whole genome shotgun (WGS) entry which is preliminary data.</text>
</comment>
<evidence type="ECO:0000313" key="2">
    <source>
        <dbReference type="Proteomes" id="UP001180973"/>
    </source>
</evidence>
<protein>
    <submittedName>
        <fullName evidence="1">Uncharacterized protein</fullName>
    </submittedName>
</protein>
<proteinExistence type="predicted"/>
<accession>A0ABU2X2X9</accession>
<sequence length="148" mass="16614">MRIDDGVEQRLRAVLHHVVKQQSEEFDIALRAFPDDRSRRDALELLVAITYYALIDAYGRRPSPEEVHEVAASVAESERWVPLSHSEVERYLNQVLGGQPLTDVLEPEAAVLLAFVVTGSLLSSRPQGEGEWWFNYLDKVEAAIEAAG</sequence>
<name>A0ABU2X2X9_9ACTN</name>
<dbReference type="RefSeq" id="WP_311413616.1">
    <property type="nucleotide sequence ID" value="NZ_JAVRFL010000029.1"/>
</dbReference>
<dbReference type="EMBL" id="JAVRFL010000029">
    <property type="protein sequence ID" value="MDT0531784.1"/>
    <property type="molecule type" value="Genomic_DNA"/>
</dbReference>
<organism evidence="1 2">
    <name type="scientific">Micromonospora reichwaldensis</name>
    <dbReference type="NCBI Taxonomy" id="3075516"/>
    <lineage>
        <taxon>Bacteria</taxon>
        <taxon>Bacillati</taxon>
        <taxon>Actinomycetota</taxon>
        <taxon>Actinomycetes</taxon>
        <taxon>Micromonosporales</taxon>
        <taxon>Micromonosporaceae</taxon>
        <taxon>Micromonospora</taxon>
    </lineage>
</organism>
<dbReference type="Proteomes" id="UP001180973">
    <property type="component" value="Unassembled WGS sequence"/>
</dbReference>
<keyword evidence="2" id="KW-1185">Reference proteome</keyword>